<dbReference type="GO" id="GO:0045039">
    <property type="term" value="P:protein insertion into mitochondrial inner membrane"/>
    <property type="evidence" value="ECO:0007669"/>
    <property type="project" value="UniProtKB-UniRule"/>
</dbReference>
<evidence type="ECO:0000256" key="2">
    <source>
        <dbReference type="ARBA" id="ARBA00008444"/>
    </source>
</evidence>
<comment type="subcellular location">
    <subcellularLocation>
        <location evidence="1 9">Mitochondrion inner membrane</location>
        <topology evidence="1 9">Multi-pass membrane protein</topology>
    </subcellularLocation>
</comment>
<keyword evidence="7" id="KW-0472">Membrane</keyword>
<dbReference type="PANTHER" id="PTHR14110">
    <property type="entry name" value="MITOCHONDRIAL IMPORT INNER MEMBRANE TRANSLOCASE SUBUNIT TIM22"/>
    <property type="match status" value="1"/>
</dbReference>
<comment type="similarity">
    <text evidence="2 9">Belongs to the Tim17/Tim22/Tim23 family.</text>
</comment>
<keyword evidence="11" id="KW-1185">Reference proteome</keyword>
<keyword evidence="3" id="KW-0812">Transmembrane</keyword>
<keyword evidence="9" id="KW-0653">Protein transport</keyword>
<evidence type="ECO:0000256" key="4">
    <source>
        <dbReference type="ARBA" id="ARBA00022792"/>
    </source>
</evidence>
<keyword evidence="4 9" id="KW-0999">Mitochondrion inner membrane</keyword>
<dbReference type="AlphaFoldDB" id="A0AAN9TJ15"/>
<evidence type="ECO:0000256" key="5">
    <source>
        <dbReference type="ARBA" id="ARBA00022989"/>
    </source>
</evidence>
<name>A0AAN9TJ15_9HEMI</name>
<dbReference type="PANTHER" id="PTHR14110:SF0">
    <property type="entry name" value="MITOCHONDRIAL IMPORT INNER MEMBRANE TRANSLOCASE SUBUNIT TIM22"/>
    <property type="match status" value="1"/>
</dbReference>
<dbReference type="Pfam" id="PF02466">
    <property type="entry name" value="Tim17"/>
    <property type="match status" value="1"/>
</dbReference>
<evidence type="ECO:0000313" key="10">
    <source>
        <dbReference type="EMBL" id="KAK7595564.1"/>
    </source>
</evidence>
<accession>A0AAN9TJ15</accession>
<sequence>MIVSGKAIQDSSDEKMADQQSIDQQQLNWEFFFDYFILREKKYNPRRIIIPQSMGPVRIRSKEEKIIESVQESCIFKSVLSCTMGYGLGLVIGLFSSSVNPNIAVGPEAKQQTVREIFREMKSTSHGYGKSFAIVGALYAASECIVETRRAKSDWKNGTYAGAITGGIIGLRAGVKPGLLGAAGFAAFSTLIEFYLHS</sequence>
<dbReference type="Proteomes" id="UP001367676">
    <property type="component" value="Unassembled WGS sequence"/>
</dbReference>
<dbReference type="EMBL" id="JBBCAQ010000018">
    <property type="protein sequence ID" value="KAK7595564.1"/>
    <property type="molecule type" value="Genomic_DNA"/>
</dbReference>
<evidence type="ECO:0000256" key="1">
    <source>
        <dbReference type="ARBA" id="ARBA00004448"/>
    </source>
</evidence>
<evidence type="ECO:0000256" key="7">
    <source>
        <dbReference type="ARBA" id="ARBA00023136"/>
    </source>
</evidence>
<dbReference type="InterPro" id="IPR039175">
    <property type="entry name" value="TIM22"/>
</dbReference>
<keyword evidence="9" id="KW-0811">Translocation</keyword>
<keyword evidence="6 9" id="KW-0496">Mitochondrion</keyword>
<evidence type="ECO:0000256" key="8">
    <source>
        <dbReference type="ARBA" id="ARBA00024713"/>
    </source>
</evidence>
<proteinExistence type="inferred from homology"/>
<gene>
    <name evidence="10" type="ORF">V9T40_013389</name>
</gene>
<dbReference type="GO" id="GO:0030943">
    <property type="term" value="F:mitochondrion targeting sequence binding"/>
    <property type="evidence" value="ECO:0007669"/>
    <property type="project" value="TreeGrafter"/>
</dbReference>
<evidence type="ECO:0000313" key="11">
    <source>
        <dbReference type="Proteomes" id="UP001367676"/>
    </source>
</evidence>
<comment type="subunit">
    <text evidence="9">Component of the TIM22 complex.</text>
</comment>
<dbReference type="GO" id="GO:0008320">
    <property type="term" value="F:protein transmembrane transporter activity"/>
    <property type="evidence" value="ECO:0007669"/>
    <property type="project" value="UniProtKB-UniRule"/>
</dbReference>
<evidence type="ECO:0000256" key="9">
    <source>
        <dbReference type="RuleBase" id="RU367038"/>
    </source>
</evidence>
<organism evidence="10 11">
    <name type="scientific">Parthenolecanium corni</name>
    <dbReference type="NCBI Taxonomy" id="536013"/>
    <lineage>
        <taxon>Eukaryota</taxon>
        <taxon>Metazoa</taxon>
        <taxon>Ecdysozoa</taxon>
        <taxon>Arthropoda</taxon>
        <taxon>Hexapoda</taxon>
        <taxon>Insecta</taxon>
        <taxon>Pterygota</taxon>
        <taxon>Neoptera</taxon>
        <taxon>Paraneoptera</taxon>
        <taxon>Hemiptera</taxon>
        <taxon>Sternorrhyncha</taxon>
        <taxon>Coccoidea</taxon>
        <taxon>Coccidae</taxon>
        <taxon>Parthenolecanium</taxon>
    </lineage>
</organism>
<comment type="caution">
    <text evidence="10">The sequence shown here is derived from an EMBL/GenBank/DDBJ whole genome shotgun (WGS) entry which is preliminary data.</text>
</comment>
<keyword evidence="9" id="KW-0813">Transport</keyword>
<reference evidence="10 11" key="1">
    <citation type="submission" date="2024-03" db="EMBL/GenBank/DDBJ databases">
        <title>Adaptation during the transition from Ophiocordyceps entomopathogen to insect associate is accompanied by gene loss and intensified selection.</title>
        <authorList>
            <person name="Ward C.M."/>
            <person name="Onetto C.A."/>
            <person name="Borneman A.R."/>
        </authorList>
    </citation>
    <scope>NUCLEOTIDE SEQUENCE [LARGE SCALE GENOMIC DNA]</scope>
    <source>
        <strain evidence="10">AWRI1</strain>
        <tissue evidence="10">Single Adult Female</tissue>
    </source>
</reference>
<evidence type="ECO:0000256" key="6">
    <source>
        <dbReference type="ARBA" id="ARBA00023128"/>
    </source>
</evidence>
<evidence type="ECO:0000256" key="3">
    <source>
        <dbReference type="ARBA" id="ARBA00022692"/>
    </source>
</evidence>
<dbReference type="GO" id="GO:0042721">
    <property type="term" value="C:TIM22 mitochondrial import inner membrane insertion complex"/>
    <property type="evidence" value="ECO:0007669"/>
    <property type="project" value="UniProtKB-UniRule"/>
</dbReference>
<keyword evidence="5" id="KW-1133">Transmembrane helix</keyword>
<protein>
    <recommendedName>
        <fullName evidence="9">Mitochondrial import inner membrane translocase subunit TIM22</fullName>
    </recommendedName>
</protein>
<comment type="function">
    <text evidence="8 9">Essential core component of the TIM22 complex, a complex that mediates the import and insertion of multi-pass transmembrane proteins into the mitochondrial inner membrane. In the TIM22 complex, it constitutes the voltage-activated and signal-gated channel. Forms a twin-pore translocase that uses the membrane potential as external driving force in 2 voltage-dependent steps.</text>
</comment>